<feature type="domain" description="AAA+ ATPase" evidence="1">
    <location>
        <begin position="203"/>
        <end position="585"/>
    </location>
</feature>
<evidence type="ECO:0000259" key="1">
    <source>
        <dbReference type="SMART" id="SM00382"/>
    </source>
</evidence>
<proteinExistence type="predicted"/>
<accession>A0ABU9HUN0</accession>
<reference evidence="2 3" key="1">
    <citation type="submission" date="2024-04" db="EMBL/GenBank/DDBJ databases">
        <title>Flavobacterium sp. DGU11 16S ribosomal RNA gene Genome sequencing and assembly.</title>
        <authorList>
            <person name="Park S."/>
        </authorList>
    </citation>
    <scope>NUCLEOTIDE SEQUENCE [LARGE SCALE GENOMIC DNA]</scope>
    <source>
        <strain evidence="2 3">DGU11</strain>
    </source>
</reference>
<comment type="caution">
    <text evidence="2">The sequence shown here is derived from an EMBL/GenBank/DDBJ whole genome shotgun (WGS) entry which is preliminary data.</text>
</comment>
<dbReference type="InterPro" id="IPR011704">
    <property type="entry name" value="ATPase_dyneun-rel_AAA"/>
</dbReference>
<dbReference type="SUPFAM" id="SSF52540">
    <property type="entry name" value="P-loop containing nucleoside triphosphate hydrolases"/>
    <property type="match status" value="1"/>
</dbReference>
<dbReference type="InterPro" id="IPR003593">
    <property type="entry name" value="AAA+_ATPase"/>
</dbReference>
<dbReference type="Pfam" id="PF00004">
    <property type="entry name" value="AAA"/>
    <property type="match status" value="1"/>
</dbReference>
<keyword evidence="3" id="KW-1185">Reference proteome</keyword>
<dbReference type="Proteomes" id="UP001464555">
    <property type="component" value="Unassembled WGS sequence"/>
</dbReference>
<dbReference type="InterPro" id="IPR027417">
    <property type="entry name" value="P-loop_NTPase"/>
</dbReference>
<protein>
    <submittedName>
        <fullName evidence="2">AAA family ATPase</fullName>
    </submittedName>
</protein>
<dbReference type="Gene3D" id="3.40.50.300">
    <property type="entry name" value="P-loop containing nucleotide triphosphate hydrolases"/>
    <property type="match status" value="2"/>
</dbReference>
<dbReference type="InterPro" id="IPR003959">
    <property type="entry name" value="ATPase_AAA_core"/>
</dbReference>
<sequence>MDFQNFEILIRQIETDLGDDFIQKFREARRKFAGLTNLPNRILFSEYDKDRSEWVYNRGGKKEIQYHLYLRNGELGYGLGINSQRGTFNNDDPVKIANSFGNSFKELYTKIKNVLPNYTFRIGSEGQLGNMKEEEFLLFGNSIPYLNDNTLSDADYQSMISDLRKQFEVYSMVFELNNSKNEILLHQQIRLEEITKKVNLLSYKKQIILQGPPGTGKTKLAKEIAQQLVGKNKIDKEFVKNNLNVGLEFSSVGGRETYKILSINKDNIEIATSGENRLATISGILKYYEDNLDWKTSTLKNVEAYEMSLAKYIRENISADKKDLEQVKLIQFHPSYTYEDFVRGIIAESKGEKIEYKNINKTLGLFAEKALKNFKASNNRSVESNIERWIDSKFEEFKSNIEAKLPEEQLTLSDNIKIYEVTDSHFKYAQSWQTPGYLKFSEFKSLVKAIVSGELELSNRQLDKEKFIHALYRYTYYNALLKIFFDEYKYKGESYSETLKNFVLVIDEINRANLSSVLGELIYALEYRGEAVESIYAIEENNELILPPNLYIIGTMNTADRSVGHIDYAIRRRFAFIDVPAENLKVTQGLEAFDGDLFDNVTALFDKNLSAEFEKKDVQLGHSYFIDKANDKDGASMDIRLEYEIKPILREYVRDGVLTGEKIKEKIEALAPSI</sequence>
<dbReference type="PANTHER" id="PTHR37291">
    <property type="entry name" value="5-METHYLCYTOSINE-SPECIFIC RESTRICTION ENZYME B"/>
    <property type="match status" value="1"/>
</dbReference>
<dbReference type="SMART" id="SM00382">
    <property type="entry name" value="AAA"/>
    <property type="match status" value="1"/>
</dbReference>
<gene>
    <name evidence="2" type="ORF">AAEO56_06240</name>
</gene>
<dbReference type="InterPro" id="IPR052934">
    <property type="entry name" value="Methyl-DNA_Rec/Restrict_Enz"/>
</dbReference>
<dbReference type="RefSeq" id="WP_341696174.1">
    <property type="nucleotide sequence ID" value="NZ_JBBYHR010000003.1"/>
</dbReference>
<name>A0ABU9HUN0_9FLAO</name>
<dbReference type="EMBL" id="JBBYHR010000003">
    <property type="protein sequence ID" value="MEL1243856.1"/>
    <property type="molecule type" value="Genomic_DNA"/>
</dbReference>
<dbReference type="PANTHER" id="PTHR37291:SF1">
    <property type="entry name" value="TYPE IV METHYL-DIRECTED RESTRICTION ENZYME ECOKMCRB SUBUNIT"/>
    <property type="match status" value="1"/>
</dbReference>
<dbReference type="Pfam" id="PF07728">
    <property type="entry name" value="AAA_5"/>
    <property type="match status" value="1"/>
</dbReference>
<evidence type="ECO:0000313" key="2">
    <source>
        <dbReference type="EMBL" id="MEL1243856.1"/>
    </source>
</evidence>
<organism evidence="2 3">
    <name type="scientific">Flavobacterium arundinis</name>
    <dbReference type="NCBI Taxonomy" id="3139143"/>
    <lineage>
        <taxon>Bacteria</taxon>
        <taxon>Pseudomonadati</taxon>
        <taxon>Bacteroidota</taxon>
        <taxon>Flavobacteriia</taxon>
        <taxon>Flavobacteriales</taxon>
        <taxon>Flavobacteriaceae</taxon>
        <taxon>Flavobacterium</taxon>
    </lineage>
</organism>
<evidence type="ECO:0000313" key="3">
    <source>
        <dbReference type="Proteomes" id="UP001464555"/>
    </source>
</evidence>